<feature type="transmembrane region" description="Helical" evidence="1">
    <location>
        <begin position="390"/>
        <end position="412"/>
    </location>
</feature>
<organism evidence="2 3">
    <name type="scientific">Stecheria intestinalis</name>
    <dbReference type="NCBI Taxonomy" id="2606630"/>
    <lineage>
        <taxon>Bacteria</taxon>
        <taxon>Bacillati</taxon>
        <taxon>Bacillota</taxon>
        <taxon>Erysipelotrichia</taxon>
        <taxon>Erysipelotrichales</taxon>
        <taxon>Erysipelotrichaceae</taxon>
        <taxon>Stecheria</taxon>
    </lineage>
</organism>
<evidence type="ECO:0000313" key="2">
    <source>
        <dbReference type="EMBL" id="MSS58135.1"/>
    </source>
</evidence>
<evidence type="ECO:0000256" key="1">
    <source>
        <dbReference type="SAM" id="Phobius"/>
    </source>
</evidence>
<gene>
    <name evidence="2" type="ORF">FYJ51_04365</name>
</gene>
<dbReference type="InterPro" id="IPR018580">
    <property type="entry name" value="Uncharacterised_YfhO"/>
</dbReference>
<keyword evidence="1" id="KW-1133">Transmembrane helix</keyword>
<evidence type="ECO:0000313" key="3">
    <source>
        <dbReference type="Proteomes" id="UP000461880"/>
    </source>
</evidence>
<reference evidence="2 3" key="1">
    <citation type="submission" date="2019-08" db="EMBL/GenBank/DDBJ databases">
        <title>In-depth cultivation of the pig gut microbiome towards novel bacterial diversity and tailored functional studies.</title>
        <authorList>
            <person name="Wylensek D."/>
            <person name="Hitch T.C.A."/>
            <person name="Clavel T."/>
        </authorList>
    </citation>
    <scope>NUCLEOTIDE SEQUENCE [LARGE SCALE GENOMIC DNA]</scope>
    <source>
        <strain evidence="2 3">Oil+RF-744-GAM-WT-6</strain>
    </source>
</reference>
<proteinExistence type="predicted"/>
<feature type="transmembrane region" description="Helical" evidence="1">
    <location>
        <begin position="133"/>
        <end position="151"/>
    </location>
</feature>
<feature type="transmembrane region" description="Helical" evidence="1">
    <location>
        <begin position="75"/>
        <end position="95"/>
    </location>
</feature>
<feature type="transmembrane region" description="Helical" evidence="1">
    <location>
        <begin position="336"/>
        <end position="356"/>
    </location>
</feature>
<feature type="transmembrane region" description="Helical" evidence="1">
    <location>
        <begin position="177"/>
        <end position="207"/>
    </location>
</feature>
<feature type="transmembrane region" description="Helical" evidence="1">
    <location>
        <begin position="424"/>
        <end position="443"/>
    </location>
</feature>
<dbReference type="EMBL" id="VUMN01000007">
    <property type="protein sequence ID" value="MSS58135.1"/>
    <property type="molecule type" value="Genomic_DNA"/>
</dbReference>
<dbReference type="PANTHER" id="PTHR38454:SF1">
    <property type="entry name" value="INTEGRAL MEMBRANE PROTEIN"/>
    <property type="match status" value="1"/>
</dbReference>
<feature type="transmembrane region" description="Helical" evidence="1">
    <location>
        <begin position="101"/>
        <end position="121"/>
    </location>
</feature>
<keyword evidence="3" id="KW-1185">Reference proteome</keyword>
<dbReference type="Proteomes" id="UP000461880">
    <property type="component" value="Unassembled WGS sequence"/>
</dbReference>
<protein>
    <submittedName>
        <fullName evidence="2">YfhO family protein</fullName>
    </submittedName>
</protein>
<sequence length="858" mass="98057">MQKSGNGWKKVLATLAVVLVVQFAGLKLIPGARFYFQGDETEEVIPMVMHFYRAIRSGSLGFWDWTSGFGVSNAIHLFTFLGSPGLLVILALPQITDLFHVFYFLMCIAVLLTGLFSYFWLSRIVRSEKARITGSLIMAFSGWMMYWMHFYNYQEAWVYLTILLYSMECLMEGRKKWLFPLMIFLILLLDIYFFYMASWLILFYLATRFRMRQGKLTFRALLKDLKEPFLLYLLGIGLGAFILIPEAYELLSAGRVSSNIPKLLKDPSNLLVNRHGLFRLLTALFSPVGNDYDYNLFSTPFDEKSMHSYALYIYSFMLYPLLLPQVRKISFPGKKALLQMLGILCVFALIPDFYILLNGNITVRWCFFFIVFQVILSAELLDQEEQLDPVLLKKSCAGVILLLLCFSAIGLFGKTASAMNQKGILWIVPCQILLVLGYTRALNQKKGKKGYLLVILAECLLVCACRLVNGTSLTVKRGEAAEQYENAIADTEVYDGIQRQDDGFYRIVTDDPAAENYLVPMAKNFRSVSFYNGVYNRANDNYYDRRITGTWFIPYCPSKFLSYSMFGTKYLVTWRSDSFVPFGYRKIMEYDQNWYEPGTPGTVYENELDIGLGYASADTWSEADSDSQDKSVQDFQILTGILTGHSGNHYQENPVFRKIGTDVNNEAIDYEITEPGTLFFDYSQTKPDSKGSVELCKDGAQILYQEFQEYGFYAVHVTEKADSIGIYCRNAAFENEPVPCNIYWISDRDLEQIYQNVQKADRITSARADSFTASGDITITKKNEILATTIPFNRGWQVYVDGVKTDYQMVNTSFIGLPLAEGTHHLEFVFIPQGLKTGLTISISCLILSILLMIRRRR</sequence>
<feature type="transmembrane region" description="Helical" evidence="1">
    <location>
        <begin position="362"/>
        <end position="381"/>
    </location>
</feature>
<dbReference type="AlphaFoldDB" id="A0A7X2NRC1"/>
<comment type="caution">
    <text evidence="2">The sequence shown here is derived from an EMBL/GenBank/DDBJ whole genome shotgun (WGS) entry which is preliminary data.</text>
</comment>
<feature type="transmembrane region" description="Helical" evidence="1">
    <location>
        <begin position="450"/>
        <end position="469"/>
    </location>
</feature>
<dbReference type="Pfam" id="PF09586">
    <property type="entry name" value="YfhO"/>
    <property type="match status" value="1"/>
</dbReference>
<name>A0A7X2NRC1_9FIRM</name>
<dbReference type="RefSeq" id="WP_154503695.1">
    <property type="nucleotide sequence ID" value="NZ_VUMN01000007.1"/>
</dbReference>
<keyword evidence="1" id="KW-0472">Membrane</keyword>
<feature type="transmembrane region" description="Helical" evidence="1">
    <location>
        <begin position="306"/>
        <end position="324"/>
    </location>
</feature>
<feature type="transmembrane region" description="Helical" evidence="1">
    <location>
        <begin position="228"/>
        <end position="248"/>
    </location>
</feature>
<dbReference type="PANTHER" id="PTHR38454">
    <property type="entry name" value="INTEGRAL MEMBRANE PROTEIN-RELATED"/>
    <property type="match status" value="1"/>
</dbReference>
<feature type="transmembrane region" description="Helical" evidence="1">
    <location>
        <begin position="834"/>
        <end position="854"/>
    </location>
</feature>
<accession>A0A7X2NRC1</accession>
<keyword evidence="1" id="KW-0812">Transmembrane</keyword>